<comment type="caution">
    <text evidence="1">The sequence shown here is derived from an EMBL/GenBank/DDBJ whole genome shotgun (WGS) entry which is preliminary data.</text>
</comment>
<protein>
    <submittedName>
        <fullName evidence="1">Uncharacterized protein</fullName>
    </submittedName>
</protein>
<evidence type="ECO:0000313" key="2">
    <source>
        <dbReference type="Proteomes" id="UP000526786"/>
    </source>
</evidence>
<dbReference type="Proteomes" id="UP000526786">
    <property type="component" value="Unassembled WGS sequence"/>
</dbReference>
<reference evidence="1 2" key="1">
    <citation type="journal article" date="2020" name="Appl. Environ. Microbiol.">
        <title>Genomic Characteristics of a Novel Species of Ammonia-Oxidizing Archaea from the Jiulong River Estuary.</title>
        <authorList>
            <person name="Zou D."/>
            <person name="Wan R."/>
            <person name="Han L."/>
            <person name="Xu M.N."/>
            <person name="Liu Y."/>
            <person name="Liu H."/>
            <person name="Kao S.J."/>
            <person name="Li M."/>
        </authorList>
    </citation>
    <scope>NUCLEOTIDE SEQUENCE [LARGE SCALE GENOMIC DNA]</scope>
    <source>
        <strain evidence="1">W2bin3</strain>
    </source>
</reference>
<name>A0AC60W3K6_9ARCH</name>
<accession>A0AC60W3K6</accession>
<gene>
    <name evidence="1" type="ORF">H2B05_04110</name>
</gene>
<evidence type="ECO:0000313" key="1">
    <source>
        <dbReference type="EMBL" id="MBA4454109.1"/>
    </source>
</evidence>
<dbReference type="EMBL" id="JACENC010000161">
    <property type="protein sequence ID" value="MBA4454109.1"/>
    <property type="molecule type" value="Genomic_DNA"/>
</dbReference>
<sequence length="58" mass="6893">MIHDNLIFAQQQNIEEFLEWPSGPSYSFVLIAIVIMIVLSIIANYFWSKRKGRRYSEE</sequence>
<proteinExistence type="predicted"/>
<organism evidence="1 2">
    <name type="scientific">Candidatus Nitrosomaritimum aestuariumsis</name>
    <dbReference type="NCBI Taxonomy" id="3342354"/>
    <lineage>
        <taxon>Archaea</taxon>
        <taxon>Nitrososphaerota</taxon>
        <taxon>Nitrososphaeria</taxon>
        <taxon>Nitrosopumilales</taxon>
        <taxon>Nitrosopumilaceae</taxon>
        <taxon>Candidatus Nitrosomaritimum</taxon>
    </lineage>
</organism>